<organism evidence="2 3">
    <name type="scientific">Novilysobacter ciconiae</name>
    <dbReference type="NCBI Taxonomy" id="2781022"/>
    <lineage>
        <taxon>Bacteria</taxon>
        <taxon>Pseudomonadati</taxon>
        <taxon>Pseudomonadota</taxon>
        <taxon>Gammaproteobacteria</taxon>
        <taxon>Lysobacterales</taxon>
        <taxon>Lysobacteraceae</taxon>
        <taxon>Novilysobacter</taxon>
    </lineage>
</organism>
<accession>A0A7S6ZTL9</accession>
<name>A0A7S6ZTL9_9GAMM</name>
<dbReference type="Gene3D" id="3.90.70.10">
    <property type="entry name" value="Cysteine proteinases"/>
    <property type="match status" value="1"/>
</dbReference>
<dbReference type="EMBL" id="CP063656">
    <property type="protein sequence ID" value="QOW20824.1"/>
    <property type="molecule type" value="Genomic_DNA"/>
</dbReference>
<dbReference type="GO" id="GO:0008233">
    <property type="term" value="F:peptidase activity"/>
    <property type="evidence" value="ECO:0007669"/>
    <property type="project" value="InterPro"/>
</dbReference>
<protein>
    <submittedName>
        <fullName evidence="2">C39 family peptidase</fullName>
    </submittedName>
</protein>
<reference evidence="2 3" key="1">
    <citation type="submission" date="2020-10" db="EMBL/GenBank/DDBJ databases">
        <title>complete genome sequencing of Lysobacter sp. H21R20.</title>
        <authorList>
            <person name="Bae J.-W."/>
            <person name="Lee S.-Y."/>
        </authorList>
    </citation>
    <scope>NUCLEOTIDE SEQUENCE [LARGE SCALE GENOMIC DNA]</scope>
    <source>
        <strain evidence="2 3">H21R20</strain>
    </source>
</reference>
<evidence type="ECO:0000313" key="3">
    <source>
        <dbReference type="Proteomes" id="UP000594059"/>
    </source>
</evidence>
<dbReference type="Proteomes" id="UP000594059">
    <property type="component" value="Chromosome"/>
</dbReference>
<dbReference type="KEGG" id="lcic:INQ41_06665"/>
<dbReference type="GO" id="GO:0006508">
    <property type="term" value="P:proteolysis"/>
    <property type="evidence" value="ECO:0007669"/>
    <property type="project" value="InterPro"/>
</dbReference>
<feature type="domain" description="Peptidase C39" evidence="1">
    <location>
        <begin position="66"/>
        <end position="196"/>
    </location>
</feature>
<dbReference type="InterPro" id="IPR005074">
    <property type="entry name" value="Peptidase_C39"/>
</dbReference>
<sequence>MGCGSAGLTHERGGPIHAALLLAALALTNPIAAEASALTVQAPHGGSYSLPITSLKEARFKTTIAQRFDFSCGSAATATLLTYQYGHPVTEQDVFVQMYRHGDQPKIRAEGFSLLDMRRYLASLGFTADGFELPLDKLLEEGLPAIVLLNDRGYRHFVVVKGLRNGRVLLGDPARGTRAMSLRRFNALWDNGVLFVVHNQRDDARFNLARDWRTAPPAPLDAGLGRRGLDDIVRPKFGPGDS</sequence>
<dbReference type="PROSITE" id="PS50990">
    <property type="entry name" value="PEPTIDASE_C39"/>
    <property type="match status" value="1"/>
</dbReference>
<evidence type="ECO:0000259" key="1">
    <source>
        <dbReference type="PROSITE" id="PS50990"/>
    </source>
</evidence>
<proteinExistence type="predicted"/>
<dbReference type="CDD" id="cd02423">
    <property type="entry name" value="Peptidase_C39G"/>
    <property type="match status" value="1"/>
</dbReference>
<evidence type="ECO:0000313" key="2">
    <source>
        <dbReference type="EMBL" id="QOW20824.1"/>
    </source>
</evidence>
<gene>
    <name evidence="2" type="ORF">INQ41_06665</name>
</gene>
<dbReference type="AlphaFoldDB" id="A0A7S6ZTL9"/>
<keyword evidence="3" id="KW-1185">Reference proteome</keyword>
<dbReference type="Pfam" id="PF03412">
    <property type="entry name" value="Peptidase_C39"/>
    <property type="match status" value="1"/>
</dbReference>
<dbReference type="GO" id="GO:0005524">
    <property type="term" value="F:ATP binding"/>
    <property type="evidence" value="ECO:0007669"/>
    <property type="project" value="InterPro"/>
</dbReference>
<dbReference type="GO" id="GO:0016020">
    <property type="term" value="C:membrane"/>
    <property type="evidence" value="ECO:0007669"/>
    <property type="project" value="InterPro"/>
</dbReference>